<dbReference type="Ensembl" id="ENSGMOT00000057020.1">
    <property type="protein sequence ID" value="ENSGMOP00000031870.1"/>
    <property type="gene ID" value="ENSGMOG00000037067.1"/>
</dbReference>
<evidence type="ECO:0000256" key="11">
    <source>
        <dbReference type="ARBA" id="ARBA00023157"/>
    </source>
</evidence>
<dbReference type="SUPFAM" id="SSF58069">
    <property type="entry name" value="Virus ectodomain"/>
    <property type="match status" value="1"/>
</dbReference>
<evidence type="ECO:0000256" key="2">
    <source>
        <dbReference type="ARBA" id="ARBA00004531"/>
    </source>
</evidence>
<proteinExistence type="predicted"/>
<evidence type="ECO:0000256" key="10">
    <source>
        <dbReference type="ARBA" id="ARBA00023139"/>
    </source>
</evidence>
<dbReference type="PANTHER" id="PTHR10424:SF81">
    <property type="entry name" value="ERVV2 PROTEIN"/>
    <property type="match status" value="1"/>
</dbReference>
<reference evidence="16" key="2">
    <citation type="submission" date="2025-09" db="UniProtKB">
        <authorList>
            <consortium name="Ensembl"/>
        </authorList>
    </citation>
    <scope>IDENTIFICATION</scope>
</reference>
<keyword evidence="17" id="KW-1185">Reference proteome</keyword>
<evidence type="ECO:0000256" key="3">
    <source>
        <dbReference type="ARBA" id="ARBA00004563"/>
    </source>
</evidence>
<evidence type="ECO:0000313" key="16">
    <source>
        <dbReference type="Ensembl" id="ENSGMOP00000031870.1"/>
    </source>
</evidence>
<keyword evidence="4" id="KW-1032">Host cell membrane</keyword>
<evidence type="ECO:0000256" key="5">
    <source>
        <dbReference type="ARBA" id="ARBA00022581"/>
    </source>
</evidence>
<keyword evidence="10" id="KW-0564">Palmitate</keyword>
<evidence type="ECO:0000256" key="14">
    <source>
        <dbReference type="SAM" id="MobiDB-lite"/>
    </source>
</evidence>
<keyword evidence="8 15" id="KW-1133">Transmembrane helix</keyword>
<feature type="region of interest" description="Disordered" evidence="14">
    <location>
        <begin position="1"/>
        <end position="22"/>
    </location>
</feature>
<organism evidence="16 17">
    <name type="scientific">Gadus morhua</name>
    <name type="common">Atlantic cod</name>
    <dbReference type="NCBI Taxonomy" id="8049"/>
    <lineage>
        <taxon>Eukaryota</taxon>
        <taxon>Metazoa</taxon>
        <taxon>Chordata</taxon>
        <taxon>Craniata</taxon>
        <taxon>Vertebrata</taxon>
        <taxon>Euteleostomi</taxon>
        <taxon>Actinopterygii</taxon>
        <taxon>Neopterygii</taxon>
        <taxon>Teleostei</taxon>
        <taxon>Neoteleostei</taxon>
        <taxon>Acanthomorphata</taxon>
        <taxon>Zeiogadaria</taxon>
        <taxon>Gadariae</taxon>
        <taxon>Gadiformes</taxon>
        <taxon>Gadoidei</taxon>
        <taxon>Gadidae</taxon>
        <taxon>Gadus</taxon>
    </lineage>
</organism>
<sequence>MSVRRRSQTQTHLGLTNCPRTRSSRAKRFSNMMLLKTGSLFLILYGLCQISLAQAQTPRKDETTGTTQTWKGQELGAGTEGSQRETQDNPAPTHSEIFNKKGKTVLYAQIPPQNRVNEFVFTLMSDNQPLCALTFRQNYEHVHRKNLCEVNIQFNPMKWCLTVTLEEAWDNNRKYKFNMREYIFFKAVSDRTFSFTLEADDPCVIKDQPPVGDNGKTNKTSDIRDLAHPSVTDVTSAKEATTILATTNITPIREITKNGTAATAQSQIQLTTILAKVEMTTLASMVMSKEDNIVTLATAMSMVNSEAMVTRILTSTSMSLEETLVEQTTVPEGNKTKKLGRRSTARTLKQYKPDPSGRIRVRTSDQLFRQAKANRWYKWVEFTGKQIEADSCYLCSKNRQDAIYVVNTKYDFEFFLEERTQQEHDIEVNLNRTRTEGIPYQKKYVICSMKCFLLLGSSQHNKYLEDKYDGKPWNVIMKRCREFDITLSQEIGEVTRPKQTNFQIEEGLECFQNDEGNKNASDVGSIPEEQCNIIWNVTLFDMNGKRMLFQPPAIKNVQPLPGSQQKSRENYMSILWSDGAFVSQDRVVADQFWLCGNNIIRPVLAKMWRGRCAKVQVVTEIAILPSIKDVVGNLETDNLNRRKRAYEADEDIKIDKIGQPRGIPDKFKARSEVAAGFEALLPAIGIAKNAEWINYIFYNQQRFINYIDDALSALGEQLTATSAVAWQNRQALDWLLAEKGGVCAHIGEMCCTFIPNYTAPDGSFTIAMNNLKRLRKELKENAGHDQGMFGWLETRFGMWGMMFAKIGAILLIVLTVMGLVFCCCIPIVRSVIASRLSKEIALMVTGIEESVDWERMLYGEIDWSESREETGL</sequence>
<evidence type="ECO:0000256" key="1">
    <source>
        <dbReference type="ARBA" id="ARBA00004402"/>
    </source>
</evidence>
<keyword evidence="5" id="KW-0945">Host-virus interaction</keyword>
<feature type="transmembrane region" description="Helical" evidence="15">
    <location>
        <begin position="806"/>
        <end position="828"/>
    </location>
</feature>
<evidence type="ECO:0000256" key="15">
    <source>
        <dbReference type="SAM" id="Phobius"/>
    </source>
</evidence>
<feature type="region of interest" description="Disordered" evidence="14">
    <location>
        <begin position="56"/>
        <end position="95"/>
    </location>
</feature>
<name>A0A8C5AGG1_GADMO</name>
<dbReference type="Proteomes" id="UP000694546">
    <property type="component" value="Chromosome 19"/>
</dbReference>
<evidence type="ECO:0000256" key="13">
    <source>
        <dbReference type="ARBA" id="ARBA00023288"/>
    </source>
</evidence>
<dbReference type="Pfam" id="PF00429">
    <property type="entry name" value="TLV_coat"/>
    <property type="match status" value="1"/>
</dbReference>
<evidence type="ECO:0000256" key="12">
    <source>
        <dbReference type="ARBA" id="ARBA00023180"/>
    </source>
</evidence>
<evidence type="ECO:0000256" key="9">
    <source>
        <dbReference type="ARBA" id="ARBA00023136"/>
    </source>
</evidence>
<keyword evidence="9 15" id="KW-0472">Membrane</keyword>
<comment type="subcellular location">
    <subcellularLocation>
        <location evidence="1">Host cell membrane</location>
        <topology evidence="1">Single-pass type I membrane protein</topology>
    </subcellularLocation>
    <subcellularLocation>
        <location evidence="2">Host endomembrane system</location>
        <topology evidence="2">Peripheral membrane protein</topology>
    </subcellularLocation>
    <subcellularLocation>
        <location evidence="3">Virion membrane</location>
        <topology evidence="3">Single-pass type I membrane protein</topology>
    </subcellularLocation>
</comment>
<feature type="compositionally biased region" description="Polar residues" evidence="14">
    <location>
        <begin position="8"/>
        <end position="21"/>
    </location>
</feature>
<evidence type="ECO:0008006" key="18">
    <source>
        <dbReference type="Google" id="ProtNLM"/>
    </source>
</evidence>
<dbReference type="GeneTree" id="ENSGT00530000064449"/>
<keyword evidence="6 15" id="KW-0812">Transmembrane</keyword>
<evidence type="ECO:0000256" key="7">
    <source>
        <dbReference type="ARBA" id="ARBA00022870"/>
    </source>
</evidence>
<dbReference type="Gene3D" id="1.10.287.210">
    <property type="match status" value="1"/>
</dbReference>
<dbReference type="InterPro" id="IPR018154">
    <property type="entry name" value="TLV/ENV_coat_polyprotein"/>
</dbReference>
<keyword evidence="12" id="KW-0325">Glycoprotein</keyword>
<dbReference type="AlphaFoldDB" id="A0A8C5AGG1"/>
<evidence type="ECO:0000313" key="17">
    <source>
        <dbReference type="Proteomes" id="UP000694546"/>
    </source>
</evidence>
<evidence type="ECO:0000256" key="8">
    <source>
        <dbReference type="ARBA" id="ARBA00022989"/>
    </source>
</evidence>
<accession>A0A8C5AGG1</accession>
<evidence type="ECO:0000256" key="6">
    <source>
        <dbReference type="ARBA" id="ARBA00022692"/>
    </source>
</evidence>
<protein>
    <recommendedName>
        <fullName evidence="18">Envelope glycoprotein</fullName>
    </recommendedName>
</protein>
<dbReference type="PANTHER" id="PTHR10424">
    <property type="entry name" value="VIRAL ENVELOPE PROTEIN"/>
    <property type="match status" value="1"/>
</dbReference>
<reference evidence="16" key="1">
    <citation type="submission" date="2025-08" db="UniProtKB">
        <authorList>
            <consortium name="Ensembl"/>
        </authorList>
    </citation>
    <scope>IDENTIFICATION</scope>
</reference>
<keyword evidence="13" id="KW-0449">Lipoprotein</keyword>
<evidence type="ECO:0000256" key="4">
    <source>
        <dbReference type="ARBA" id="ARBA00022511"/>
    </source>
</evidence>
<keyword evidence="7" id="KW-1043">Host membrane</keyword>
<keyword evidence="11" id="KW-1015">Disulfide bond</keyword>